<dbReference type="PANTHER" id="PTHR42874">
    <property type="entry name" value="URICASE"/>
    <property type="match status" value="1"/>
</dbReference>
<evidence type="ECO:0000256" key="7">
    <source>
        <dbReference type="SAM" id="MobiDB-lite"/>
    </source>
</evidence>
<dbReference type="Pfam" id="PF01014">
    <property type="entry name" value="Uricase"/>
    <property type="match status" value="2"/>
</dbReference>
<dbReference type="SUPFAM" id="SSF55620">
    <property type="entry name" value="Tetrahydrobiopterin biosynthesis enzymes-like"/>
    <property type="match status" value="2"/>
</dbReference>
<feature type="region of interest" description="Disordered" evidence="7">
    <location>
        <begin position="336"/>
        <end position="369"/>
    </location>
</feature>
<organism evidence="8 9">
    <name type="scientific">Natrialba chahannaoensis JCM 10990</name>
    <dbReference type="NCBI Taxonomy" id="1227492"/>
    <lineage>
        <taxon>Archaea</taxon>
        <taxon>Methanobacteriati</taxon>
        <taxon>Methanobacteriota</taxon>
        <taxon>Stenosarchaea group</taxon>
        <taxon>Halobacteria</taxon>
        <taxon>Halobacteriales</taxon>
        <taxon>Natrialbaceae</taxon>
        <taxon>Natrialba</taxon>
    </lineage>
</organism>
<dbReference type="UniPathway" id="UPA00394">
    <property type="reaction ID" value="UER00650"/>
</dbReference>
<dbReference type="EMBL" id="AOIN01000022">
    <property type="protein sequence ID" value="ELZ04913.1"/>
    <property type="molecule type" value="Genomic_DNA"/>
</dbReference>
<comment type="pathway">
    <text evidence="1">Purine metabolism; urate degradation; (S)-allantoin from urate: step 1/3.</text>
</comment>
<keyword evidence="4" id="KW-0659">Purine metabolism</keyword>
<keyword evidence="5" id="KW-0560">Oxidoreductase</keyword>
<name>M0B3U5_9EURY</name>
<gene>
    <name evidence="8" type="ORF">C482_02871</name>
</gene>
<evidence type="ECO:0000256" key="4">
    <source>
        <dbReference type="ARBA" id="ARBA00022631"/>
    </source>
</evidence>
<dbReference type="PRINTS" id="PR00093">
    <property type="entry name" value="URICASE"/>
</dbReference>
<feature type="compositionally biased region" description="Polar residues" evidence="7">
    <location>
        <begin position="355"/>
        <end position="369"/>
    </location>
</feature>
<dbReference type="Gene3D" id="3.10.270.10">
    <property type="entry name" value="Urate Oxidase"/>
    <property type="match status" value="1"/>
</dbReference>
<dbReference type="EC" id="1.7.3.3" evidence="3"/>
<dbReference type="NCBIfam" id="TIGR03383">
    <property type="entry name" value="urate_oxi"/>
    <property type="match status" value="1"/>
</dbReference>
<evidence type="ECO:0000313" key="9">
    <source>
        <dbReference type="Proteomes" id="UP000011693"/>
    </source>
</evidence>
<evidence type="ECO:0000256" key="6">
    <source>
        <dbReference type="ARBA" id="ARBA00031317"/>
    </source>
</evidence>
<proteinExistence type="inferred from homology"/>
<evidence type="ECO:0000313" key="8">
    <source>
        <dbReference type="EMBL" id="ELZ04913.1"/>
    </source>
</evidence>
<dbReference type="InterPro" id="IPR002042">
    <property type="entry name" value="Uricase"/>
</dbReference>
<dbReference type="AlphaFoldDB" id="M0B3U5"/>
<evidence type="ECO:0000256" key="1">
    <source>
        <dbReference type="ARBA" id="ARBA00004831"/>
    </source>
</evidence>
<dbReference type="GO" id="GO:0019628">
    <property type="term" value="P:urate catabolic process"/>
    <property type="evidence" value="ECO:0007669"/>
    <property type="project" value="UniProtKB-UniPathway"/>
</dbReference>
<dbReference type="GO" id="GO:0004846">
    <property type="term" value="F:urate oxidase activity"/>
    <property type="evidence" value="ECO:0007669"/>
    <property type="project" value="UniProtKB-EC"/>
</dbReference>
<feature type="compositionally biased region" description="Polar residues" evidence="7">
    <location>
        <begin position="29"/>
        <end position="53"/>
    </location>
</feature>
<comment type="similarity">
    <text evidence="2">Belongs to the uricase family.</text>
</comment>
<sequence length="369" mass="42201">MLGEWYYATRGTIDWTETTRDRNRKPTNKYRNATETQDGKSDTMTTDKYGSSNSEDERTMNYGKEKIAVYRTYGTPLEGVRTIPESPFDGRDNTLFGLDVRVQLEGDEFLPSFRDGDNSKVVATDTMKNFVHHQLEEYDGATPEGFLHFAGSRFLEQYSQIEAVRMTANEVPFDERLVPSDDGDGFEPSELVYRVSDDESTFSEVYVEENGDGGTVISDQTSGVTELELVKVKGSSFTDYVQDEYTTLPEREDRTLYITLDIFWDYEDSHDSLGEEPERYVAAEQVRDIAQVVFHEVNSNSIQDLIYQIGLRVLERFPQLESVTFEANNRTWLQVSEEDGADSPRVLKEPPRPTGYQQFQMDSSDLGNE</sequence>
<dbReference type="PATRIC" id="fig|1227492.4.peg.555"/>
<keyword evidence="9" id="KW-1185">Reference proteome</keyword>
<dbReference type="PANTHER" id="PTHR42874:SF1">
    <property type="entry name" value="URICASE"/>
    <property type="match status" value="1"/>
</dbReference>
<comment type="caution">
    <text evidence="8">The sequence shown here is derived from an EMBL/GenBank/DDBJ whole genome shotgun (WGS) entry which is preliminary data.</text>
</comment>
<evidence type="ECO:0000256" key="5">
    <source>
        <dbReference type="ARBA" id="ARBA00023002"/>
    </source>
</evidence>
<accession>M0B3U5</accession>
<reference evidence="8 9" key="1">
    <citation type="journal article" date="2014" name="PLoS Genet.">
        <title>Phylogenetically driven sequencing of extremely halophilic archaea reveals strategies for static and dynamic osmo-response.</title>
        <authorList>
            <person name="Becker E.A."/>
            <person name="Seitzer P.M."/>
            <person name="Tritt A."/>
            <person name="Larsen D."/>
            <person name="Krusor M."/>
            <person name="Yao A.I."/>
            <person name="Wu D."/>
            <person name="Madern D."/>
            <person name="Eisen J.A."/>
            <person name="Darling A.E."/>
            <person name="Facciotti M.T."/>
        </authorList>
    </citation>
    <scope>NUCLEOTIDE SEQUENCE [LARGE SCALE GENOMIC DNA]</scope>
    <source>
        <strain evidence="8 9">JCM 10990</strain>
    </source>
</reference>
<dbReference type="Proteomes" id="UP000011693">
    <property type="component" value="Unassembled WGS sequence"/>
</dbReference>
<protein>
    <recommendedName>
        <fullName evidence="3">factor independent urate hydroxylase</fullName>
        <ecNumber evidence="3">1.7.3.3</ecNumber>
    </recommendedName>
    <alternativeName>
        <fullName evidence="6">Urate oxidase</fullName>
    </alternativeName>
</protein>
<dbReference type="STRING" id="1227492.C482_02871"/>
<evidence type="ECO:0000256" key="2">
    <source>
        <dbReference type="ARBA" id="ARBA00009760"/>
    </source>
</evidence>
<dbReference type="GO" id="GO:0006145">
    <property type="term" value="P:purine nucleobase catabolic process"/>
    <property type="evidence" value="ECO:0007669"/>
    <property type="project" value="TreeGrafter"/>
</dbReference>
<feature type="region of interest" description="Disordered" evidence="7">
    <location>
        <begin position="18"/>
        <end position="57"/>
    </location>
</feature>
<evidence type="ECO:0000256" key="3">
    <source>
        <dbReference type="ARBA" id="ARBA00012598"/>
    </source>
</evidence>